<dbReference type="InterPro" id="IPR011990">
    <property type="entry name" value="TPR-like_helical_dom_sf"/>
</dbReference>
<organism evidence="1 2">
    <name type="scientific">Methylophaga thalassica</name>
    <dbReference type="NCBI Taxonomy" id="40223"/>
    <lineage>
        <taxon>Bacteria</taxon>
        <taxon>Pseudomonadati</taxon>
        <taxon>Pseudomonadota</taxon>
        <taxon>Gammaproteobacteria</taxon>
        <taxon>Thiotrichales</taxon>
        <taxon>Piscirickettsiaceae</taxon>
        <taxon>Methylophaga</taxon>
    </lineage>
</organism>
<dbReference type="Proteomes" id="UP001161423">
    <property type="component" value="Unassembled WGS sequence"/>
</dbReference>
<reference evidence="1" key="2">
    <citation type="submission" date="2023-01" db="EMBL/GenBank/DDBJ databases">
        <title>Draft genome sequence of Methylophaga thalassica strain NBRC 102424.</title>
        <authorList>
            <person name="Sun Q."/>
            <person name="Mori K."/>
        </authorList>
    </citation>
    <scope>NUCLEOTIDE SEQUENCE</scope>
    <source>
        <strain evidence="1">NBRC 102424</strain>
    </source>
</reference>
<reference evidence="1" key="1">
    <citation type="journal article" date="2014" name="Int. J. Syst. Evol. Microbiol.">
        <title>Complete genome of a new Firmicutes species belonging to the dominant human colonic microbiota ('Ruminococcus bicirculans') reveals two chromosomes and a selective capacity to utilize plant glucans.</title>
        <authorList>
            <consortium name="NISC Comparative Sequencing Program"/>
            <person name="Wegmann U."/>
            <person name="Louis P."/>
            <person name="Goesmann A."/>
            <person name="Henrissat B."/>
            <person name="Duncan S.H."/>
            <person name="Flint H.J."/>
        </authorList>
    </citation>
    <scope>NUCLEOTIDE SEQUENCE</scope>
    <source>
        <strain evidence="1">NBRC 102424</strain>
    </source>
</reference>
<comment type="caution">
    <text evidence="1">The sequence shown here is derived from an EMBL/GenBank/DDBJ whole genome shotgun (WGS) entry which is preliminary data.</text>
</comment>
<name>A0ABQ5TSL8_9GAMM</name>
<accession>A0ABQ5TSL8</accession>
<dbReference type="RefSeq" id="WP_007145532.1">
    <property type="nucleotide sequence ID" value="NZ_BSND01000003.1"/>
</dbReference>
<dbReference type="SUPFAM" id="SSF48452">
    <property type="entry name" value="TPR-like"/>
    <property type="match status" value="1"/>
</dbReference>
<keyword evidence="2" id="KW-1185">Reference proteome</keyword>
<evidence type="ECO:0000313" key="2">
    <source>
        <dbReference type="Proteomes" id="UP001161423"/>
    </source>
</evidence>
<dbReference type="Gene3D" id="1.25.40.10">
    <property type="entry name" value="Tetratricopeptide repeat domain"/>
    <property type="match status" value="1"/>
</dbReference>
<protein>
    <recommendedName>
        <fullName evidence="3">MxaK protein</fullName>
    </recommendedName>
</protein>
<evidence type="ECO:0008006" key="3">
    <source>
        <dbReference type="Google" id="ProtNLM"/>
    </source>
</evidence>
<sequence length="179" mass="20278">MNKKLQTLRFVLILLIICSAASASYLGFKLWQEIQIERYIASPSSSEDVPDDPRAHFAKAADFEKQEKHELALDQLTIALGDAPKELMTLAYYNRGNINLRTALEMTQADARQLPLIELAKQDFRSALAINPDMWDARYNLEVALRAVPEDPDVNPDFEKNIISSQRSIESKAFKVDLP</sequence>
<dbReference type="EMBL" id="BSND01000003">
    <property type="protein sequence ID" value="GLP98755.1"/>
    <property type="molecule type" value="Genomic_DNA"/>
</dbReference>
<gene>
    <name evidence="1" type="ORF">GCM10007891_06090</name>
</gene>
<proteinExistence type="predicted"/>
<evidence type="ECO:0000313" key="1">
    <source>
        <dbReference type="EMBL" id="GLP98755.1"/>
    </source>
</evidence>